<gene>
    <name evidence="5" type="ORF">RND81_04G178600</name>
</gene>
<dbReference type="GO" id="GO:0000160">
    <property type="term" value="P:phosphorelay signal transduction system"/>
    <property type="evidence" value="ECO:0007669"/>
    <property type="project" value="UniProtKB-UniRule"/>
</dbReference>
<dbReference type="GO" id="GO:0043424">
    <property type="term" value="F:protein histidine kinase binding"/>
    <property type="evidence" value="ECO:0007669"/>
    <property type="project" value="UniProtKB-UniRule"/>
</dbReference>
<sequence length="146" mass="16267">MAAGSKESLLRTMDAIITELEQEGLINKYFRLSSQLKEVNGPYFFANLLLTFISDTHNALMEIAKLLDEEFVNFDALDQIAIKLKGSASCIGLVCISRACANLRCGIDVKSHIGCIQAKNEIQHEFGRIHARLDAITQLEQQLILN</sequence>
<dbReference type="Gene3D" id="1.20.120.160">
    <property type="entry name" value="HPT domain"/>
    <property type="match status" value="1"/>
</dbReference>
<protein>
    <recommendedName>
        <fullName evidence="3">Histidine-containing phosphotransfer protein</fullName>
    </recommendedName>
</protein>
<evidence type="ECO:0000313" key="5">
    <source>
        <dbReference type="EMBL" id="KAK9735026.1"/>
    </source>
</evidence>
<keyword evidence="6" id="KW-1185">Reference proteome</keyword>
<evidence type="ECO:0000259" key="4">
    <source>
        <dbReference type="Pfam" id="PF01627"/>
    </source>
</evidence>
<dbReference type="InterPro" id="IPR045871">
    <property type="entry name" value="AHP1-5/YPD1"/>
</dbReference>
<dbReference type="InterPro" id="IPR008207">
    <property type="entry name" value="Sig_transdc_His_kin_Hpt_dom"/>
</dbReference>
<evidence type="ECO:0000256" key="1">
    <source>
        <dbReference type="ARBA" id="ARBA00022864"/>
    </source>
</evidence>
<dbReference type="PANTHER" id="PTHR28242:SF63">
    <property type="entry name" value="HISTIDINE-CONTAINING PHOSPHOTRANSFER PROTEIN"/>
    <property type="match status" value="1"/>
</dbReference>
<dbReference type="Pfam" id="PF01627">
    <property type="entry name" value="Hpt"/>
    <property type="match status" value="1"/>
</dbReference>
<reference evidence="5 6" key="1">
    <citation type="submission" date="2024-03" db="EMBL/GenBank/DDBJ databases">
        <title>WGS assembly of Saponaria officinalis var. Norfolk2.</title>
        <authorList>
            <person name="Jenkins J."/>
            <person name="Shu S."/>
            <person name="Grimwood J."/>
            <person name="Barry K."/>
            <person name="Goodstein D."/>
            <person name="Schmutz J."/>
            <person name="Leebens-Mack J."/>
            <person name="Osbourn A."/>
        </authorList>
    </citation>
    <scope>NUCLEOTIDE SEQUENCE [LARGE SCALE GENOMIC DNA]</scope>
    <source>
        <strain evidence="6">cv. Norfolk2</strain>
        <strain evidence="5">JIC</strain>
        <tissue evidence="5">Leaf</tissue>
    </source>
</reference>
<proteinExistence type="predicted"/>
<dbReference type="EMBL" id="JBDFQZ010000004">
    <property type="protein sequence ID" value="KAK9735029.1"/>
    <property type="molecule type" value="Genomic_DNA"/>
</dbReference>
<dbReference type="GO" id="GO:0005829">
    <property type="term" value="C:cytosol"/>
    <property type="evidence" value="ECO:0007669"/>
    <property type="project" value="UniProtKB-SubCell"/>
</dbReference>
<evidence type="ECO:0000256" key="2">
    <source>
        <dbReference type="ARBA" id="ARBA00023012"/>
    </source>
</evidence>
<dbReference type="SUPFAM" id="SSF47226">
    <property type="entry name" value="Histidine-containing phosphotransfer domain, HPT domain"/>
    <property type="match status" value="1"/>
</dbReference>
<comment type="function">
    <text evidence="3">Functions as a two-component phosphorelay mediators between cytokinin sensor histidine kinases and response regulators (B-type ARRs). Plays an important role in propagating cytokinin signal transduction.</text>
</comment>
<dbReference type="Proteomes" id="UP001443914">
    <property type="component" value="Unassembled WGS sequence"/>
</dbReference>
<name>A0AAW1LN98_SAPOF</name>
<dbReference type="PANTHER" id="PTHR28242">
    <property type="entry name" value="PHOSPHORELAY INTERMEDIATE PROTEIN YPD1"/>
    <property type="match status" value="1"/>
</dbReference>
<comment type="domain">
    <text evidence="3">Histidine-containing phosphotransfer domain (HPt) contains an active histidine that mediates the phosphotransfer.</text>
</comment>
<comment type="subcellular location">
    <subcellularLocation>
        <location evidence="3">Cytoplasm</location>
        <location evidence="3">Cytosol</location>
    </subcellularLocation>
    <subcellularLocation>
        <location evidence="3">Nucleus</location>
    </subcellularLocation>
</comment>
<accession>A0AAW1LN98</accession>
<evidence type="ECO:0000313" key="6">
    <source>
        <dbReference type="Proteomes" id="UP001443914"/>
    </source>
</evidence>
<keyword evidence="1 3" id="KW-0932">Cytokinin signaling pathway</keyword>
<dbReference type="GO" id="GO:0009736">
    <property type="term" value="P:cytokinin-activated signaling pathway"/>
    <property type="evidence" value="ECO:0007669"/>
    <property type="project" value="UniProtKB-KW"/>
</dbReference>
<evidence type="ECO:0000256" key="3">
    <source>
        <dbReference type="RuleBase" id="RU369004"/>
    </source>
</evidence>
<organism evidence="5 6">
    <name type="scientific">Saponaria officinalis</name>
    <name type="common">Common soapwort</name>
    <name type="synonym">Lychnis saponaria</name>
    <dbReference type="NCBI Taxonomy" id="3572"/>
    <lineage>
        <taxon>Eukaryota</taxon>
        <taxon>Viridiplantae</taxon>
        <taxon>Streptophyta</taxon>
        <taxon>Embryophyta</taxon>
        <taxon>Tracheophyta</taxon>
        <taxon>Spermatophyta</taxon>
        <taxon>Magnoliopsida</taxon>
        <taxon>eudicotyledons</taxon>
        <taxon>Gunneridae</taxon>
        <taxon>Pentapetalae</taxon>
        <taxon>Caryophyllales</taxon>
        <taxon>Caryophyllaceae</taxon>
        <taxon>Caryophylleae</taxon>
        <taxon>Saponaria</taxon>
    </lineage>
</organism>
<feature type="domain" description="HPt" evidence="4">
    <location>
        <begin position="48"/>
        <end position="104"/>
    </location>
</feature>
<comment type="caution">
    <text evidence="5">The sequence shown here is derived from an EMBL/GenBank/DDBJ whole genome shotgun (WGS) entry which is preliminary data.</text>
</comment>
<dbReference type="EMBL" id="JBDFQZ010000004">
    <property type="protein sequence ID" value="KAK9735026.1"/>
    <property type="molecule type" value="Genomic_DNA"/>
</dbReference>
<dbReference type="InterPro" id="IPR036641">
    <property type="entry name" value="HPT_dom_sf"/>
</dbReference>
<dbReference type="AlphaFoldDB" id="A0AAW1LN98"/>
<keyword evidence="2 3" id="KW-0902">Two-component regulatory system</keyword>
<dbReference type="GO" id="GO:0009927">
    <property type="term" value="F:histidine phosphotransfer kinase activity"/>
    <property type="evidence" value="ECO:0007669"/>
    <property type="project" value="UniProtKB-UniRule"/>
</dbReference>
<dbReference type="GO" id="GO:0005634">
    <property type="term" value="C:nucleus"/>
    <property type="evidence" value="ECO:0007669"/>
    <property type="project" value="UniProtKB-SubCell"/>
</dbReference>